<reference evidence="1 2" key="1">
    <citation type="submission" date="2018-06" db="EMBL/GenBank/DDBJ databases">
        <title>NTM in soil in Japan.</title>
        <authorList>
            <person name="Ohya K."/>
        </authorList>
    </citation>
    <scope>NUCLEOTIDE SEQUENCE [LARGE SCALE GENOMIC DNA]</scope>
    <source>
        <strain evidence="1 2">GF28</strain>
    </source>
</reference>
<accession>A0A329MC99</accession>
<dbReference type="EMBL" id="QMEV01000001">
    <property type="protein sequence ID" value="RAV17534.1"/>
    <property type="molecule type" value="Genomic_DNA"/>
</dbReference>
<name>A0A329MC99_9MYCO</name>
<evidence type="ECO:0000313" key="2">
    <source>
        <dbReference type="Proteomes" id="UP000250915"/>
    </source>
</evidence>
<gene>
    <name evidence="1" type="ORF">DQP57_00475</name>
</gene>
<comment type="caution">
    <text evidence="1">The sequence shown here is derived from an EMBL/GenBank/DDBJ whole genome shotgun (WGS) entry which is preliminary data.</text>
</comment>
<sequence>MFESGVCAQAPLELGDIFHMRRIKTLADLTDEERGIIAQVISLMHKLPDEPIIYLRAIGMMREKEFGVAGRGRGAVPKGYIRPRK</sequence>
<protein>
    <submittedName>
        <fullName evidence="1">Uncharacterized protein</fullName>
    </submittedName>
</protein>
<dbReference type="AlphaFoldDB" id="A0A329MC99"/>
<evidence type="ECO:0000313" key="1">
    <source>
        <dbReference type="EMBL" id="RAV17534.1"/>
    </source>
</evidence>
<proteinExistence type="predicted"/>
<dbReference type="Proteomes" id="UP000250915">
    <property type="component" value="Unassembled WGS sequence"/>
</dbReference>
<organism evidence="1 2">
    <name type="scientific">Mycobacterium colombiense</name>
    <dbReference type="NCBI Taxonomy" id="339268"/>
    <lineage>
        <taxon>Bacteria</taxon>
        <taxon>Bacillati</taxon>
        <taxon>Actinomycetota</taxon>
        <taxon>Actinomycetes</taxon>
        <taxon>Mycobacteriales</taxon>
        <taxon>Mycobacteriaceae</taxon>
        <taxon>Mycobacterium</taxon>
        <taxon>Mycobacterium avium complex (MAC)</taxon>
    </lineage>
</organism>